<dbReference type="RefSeq" id="WP_168207035.1">
    <property type="nucleotide sequence ID" value="NZ_CP036339.1"/>
</dbReference>
<dbReference type="KEGG" id="llh:I41_40920"/>
<evidence type="ECO:0000259" key="1">
    <source>
        <dbReference type="Pfam" id="PF09413"/>
    </source>
</evidence>
<reference evidence="2 3" key="1">
    <citation type="submission" date="2019-02" db="EMBL/GenBank/DDBJ databases">
        <title>Deep-cultivation of Planctomycetes and their phenomic and genomic characterization uncovers novel biology.</title>
        <authorList>
            <person name="Wiegand S."/>
            <person name="Jogler M."/>
            <person name="Boedeker C."/>
            <person name="Pinto D."/>
            <person name="Vollmers J."/>
            <person name="Rivas-Marin E."/>
            <person name="Kohn T."/>
            <person name="Peeters S.H."/>
            <person name="Heuer A."/>
            <person name="Rast P."/>
            <person name="Oberbeckmann S."/>
            <person name="Bunk B."/>
            <person name="Jeske O."/>
            <person name="Meyerdierks A."/>
            <person name="Storesund J.E."/>
            <person name="Kallscheuer N."/>
            <person name="Luecker S."/>
            <person name="Lage O.M."/>
            <person name="Pohl T."/>
            <person name="Merkel B.J."/>
            <person name="Hornburger P."/>
            <person name="Mueller R.-W."/>
            <person name="Bruemmer F."/>
            <person name="Labrenz M."/>
            <person name="Spormann A.M."/>
            <person name="Op den Camp H."/>
            <person name="Overmann J."/>
            <person name="Amann R."/>
            <person name="Jetten M.S.M."/>
            <person name="Mascher T."/>
            <person name="Medema M.H."/>
            <person name="Devos D.P."/>
            <person name="Kaster A.-K."/>
            <person name="Ovreas L."/>
            <person name="Rohde M."/>
            <person name="Galperin M.Y."/>
            <person name="Jogler C."/>
        </authorList>
    </citation>
    <scope>NUCLEOTIDE SEQUENCE [LARGE SCALE GENOMIC DNA]</scope>
    <source>
        <strain evidence="2 3">I41</strain>
    </source>
</reference>
<name>A0A517U2N8_9BACT</name>
<dbReference type="Pfam" id="PF09413">
    <property type="entry name" value="DUF2007"/>
    <property type="match status" value="1"/>
</dbReference>
<sequence length="82" mass="8776">MSDSDSILAYETANAIEAHALVAFLANEGVEARVLGEALQGAFGGIEAGTLDTIEVWVAAADRAKAEPLIEQWRQEYDEPKA</sequence>
<evidence type="ECO:0000313" key="3">
    <source>
        <dbReference type="Proteomes" id="UP000317909"/>
    </source>
</evidence>
<organism evidence="2 3">
    <name type="scientific">Lacipirellula limnantheis</name>
    <dbReference type="NCBI Taxonomy" id="2528024"/>
    <lineage>
        <taxon>Bacteria</taxon>
        <taxon>Pseudomonadati</taxon>
        <taxon>Planctomycetota</taxon>
        <taxon>Planctomycetia</taxon>
        <taxon>Pirellulales</taxon>
        <taxon>Lacipirellulaceae</taxon>
        <taxon>Lacipirellula</taxon>
    </lineage>
</organism>
<dbReference type="AlphaFoldDB" id="A0A517U2N8"/>
<feature type="domain" description="DUF2007" evidence="1">
    <location>
        <begin position="9"/>
        <end position="74"/>
    </location>
</feature>
<proteinExistence type="predicted"/>
<gene>
    <name evidence="2" type="ORF">I41_40920</name>
</gene>
<accession>A0A517U2N8</accession>
<evidence type="ECO:0000313" key="2">
    <source>
        <dbReference type="EMBL" id="QDT74888.1"/>
    </source>
</evidence>
<protein>
    <recommendedName>
        <fullName evidence="1">DUF2007 domain-containing protein</fullName>
    </recommendedName>
</protein>
<keyword evidence="3" id="KW-1185">Reference proteome</keyword>
<dbReference type="Proteomes" id="UP000317909">
    <property type="component" value="Chromosome"/>
</dbReference>
<dbReference type="InterPro" id="IPR018551">
    <property type="entry name" value="DUF2007"/>
</dbReference>
<dbReference type="EMBL" id="CP036339">
    <property type="protein sequence ID" value="QDT74888.1"/>
    <property type="molecule type" value="Genomic_DNA"/>
</dbReference>